<evidence type="ECO:0000256" key="3">
    <source>
        <dbReference type="ARBA" id="ARBA00022630"/>
    </source>
</evidence>
<protein>
    <submittedName>
        <fullName evidence="8">Acyl-CoA dehydrogenase family protein</fullName>
    </submittedName>
</protein>
<accession>A0ABP8Z147</accession>
<evidence type="ECO:0000259" key="7">
    <source>
        <dbReference type="Pfam" id="PF02771"/>
    </source>
</evidence>
<evidence type="ECO:0000256" key="5">
    <source>
        <dbReference type="ARBA" id="ARBA00023002"/>
    </source>
</evidence>
<dbReference type="Gene3D" id="1.20.140.10">
    <property type="entry name" value="Butyryl-CoA Dehydrogenase, subunit A, domain 3"/>
    <property type="match status" value="1"/>
</dbReference>
<gene>
    <name evidence="8" type="ORF">GCM10023350_30210</name>
</gene>
<dbReference type="Pfam" id="PF00441">
    <property type="entry name" value="Acyl-CoA_dh_1"/>
    <property type="match status" value="1"/>
</dbReference>
<evidence type="ECO:0000313" key="8">
    <source>
        <dbReference type="EMBL" id="GAA4743465.1"/>
    </source>
</evidence>
<keyword evidence="4" id="KW-0274">FAD</keyword>
<comment type="cofactor">
    <cofactor evidence="1">
        <name>FAD</name>
        <dbReference type="ChEBI" id="CHEBI:57692"/>
    </cofactor>
</comment>
<comment type="similarity">
    <text evidence="2">Belongs to the acyl-CoA dehydrogenase family.</text>
</comment>
<keyword evidence="5" id="KW-0560">Oxidoreductase</keyword>
<dbReference type="InterPro" id="IPR046373">
    <property type="entry name" value="Acyl-CoA_Oxase/DH_mid-dom_sf"/>
</dbReference>
<dbReference type="SUPFAM" id="SSF47203">
    <property type="entry name" value="Acyl-CoA dehydrogenase C-terminal domain-like"/>
    <property type="match status" value="1"/>
</dbReference>
<sequence>MSEGVGQEFAFDEDLLELRRMVREFCQEVSPEDVVRTTMETESGWDPVLWKRLGSELGVLGLAVPESLGGDGVGLVASAIVLEELGAALVCGPVVGTLALALPALSVLPDHETAGELMADAVVGERVLTLVAPLAGGTFDADALSVSATSSGSAGAGWTLHGVADHVPDGAIADTLLVVARTSDGAALFLVDAAAMGLTATPLTTMDLTRRQARLELDDVPARLLADELATPGICEHAAQVGAVLLAAAQVGGAQAMLDRTVEHARTRLQFGQAIGAFQAVKHKCADMLMAVEQARSLAYHGAWALQDGTDDPALAAALARAVVSETYFRVSATAMQLHGGSGFTWELPIHLHLKRAVSDGIALGSSEDAVERVARLVLDA</sequence>
<dbReference type="Gene3D" id="2.40.110.10">
    <property type="entry name" value="Butyryl-CoA Dehydrogenase, subunit A, domain 2"/>
    <property type="match status" value="1"/>
</dbReference>
<dbReference type="PANTHER" id="PTHR43884">
    <property type="entry name" value="ACYL-COA DEHYDROGENASE"/>
    <property type="match status" value="1"/>
</dbReference>
<dbReference type="SUPFAM" id="SSF56645">
    <property type="entry name" value="Acyl-CoA dehydrogenase NM domain-like"/>
    <property type="match status" value="1"/>
</dbReference>
<reference evidence="9" key="1">
    <citation type="journal article" date="2019" name="Int. J. Syst. Evol. Microbiol.">
        <title>The Global Catalogue of Microorganisms (GCM) 10K type strain sequencing project: providing services to taxonomists for standard genome sequencing and annotation.</title>
        <authorList>
            <consortium name="The Broad Institute Genomics Platform"/>
            <consortium name="The Broad Institute Genome Sequencing Center for Infectious Disease"/>
            <person name="Wu L."/>
            <person name="Ma J."/>
        </authorList>
    </citation>
    <scope>NUCLEOTIDE SEQUENCE [LARGE SCALE GENOMIC DNA]</scope>
    <source>
        <strain evidence="9">JCM 18532</strain>
    </source>
</reference>
<dbReference type="InterPro" id="IPR013786">
    <property type="entry name" value="AcylCoA_DH/ox_N"/>
</dbReference>
<dbReference type="Pfam" id="PF02771">
    <property type="entry name" value="Acyl-CoA_dh_N"/>
    <property type="match status" value="1"/>
</dbReference>
<dbReference type="Gene3D" id="1.10.540.10">
    <property type="entry name" value="Acyl-CoA dehydrogenase/oxidase, N-terminal domain"/>
    <property type="match status" value="1"/>
</dbReference>
<keyword evidence="9" id="KW-1185">Reference proteome</keyword>
<dbReference type="EMBL" id="BAABKN010000019">
    <property type="protein sequence ID" value="GAA4743465.1"/>
    <property type="molecule type" value="Genomic_DNA"/>
</dbReference>
<dbReference type="Proteomes" id="UP001499882">
    <property type="component" value="Unassembled WGS sequence"/>
</dbReference>
<evidence type="ECO:0000256" key="1">
    <source>
        <dbReference type="ARBA" id="ARBA00001974"/>
    </source>
</evidence>
<evidence type="ECO:0000256" key="4">
    <source>
        <dbReference type="ARBA" id="ARBA00022827"/>
    </source>
</evidence>
<organism evidence="8 9">
    <name type="scientific">Nocardioides endophyticus</name>
    <dbReference type="NCBI Taxonomy" id="1353775"/>
    <lineage>
        <taxon>Bacteria</taxon>
        <taxon>Bacillati</taxon>
        <taxon>Actinomycetota</taxon>
        <taxon>Actinomycetes</taxon>
        <taxon>Propionibacteriales</taxon>
        <taxon>Nocardioidaceae</taxon>
        <taxon>Nocardioides</taxon>
    </lineage>
</organism>
<evidence type="ECO:0000256" key="2">
    <source>
        <dbReference type="ARBA" id="ARBA00009347"/>
    </source>
</evidence>
<dbReference type="InterPro" id="IPR009100">
    <property type="entry name" value="AcylCoA_DH/oxidase_NM_dom_sf"/>
</dbReference>
<evidence type="ECO:0000313" key="9">
    <source>
        <dbReference type="Proteomes" id="UP001499882"/>
    </source>
</evidence>
<evidence type="ECO:0000259" key="6">
    <source>
        <dbReference type="Pfam" id="PF00441"/>
    </source>
</evidence>
<proteinExistence type="inferred from homology"/>
<name>A0ABP8Z147_9ACTN</name>
<feature type="domain" description="Acyl-CoA dehydrogenase/oxidase N-terminal" evidence="7">
    <location>
        <begin position="13"/>
        <end position="91"/>
    </location>
</feature>
<dbReference type="CDD" id="cd00567">
    <property type="entry name" value="ACAD"/>
    <property type="match status" value="1"/>
</dbReference>
<keyword evidence="3" id="KW-0285">Flavoprotein</keyword>
<dbReference type="InterPro" id="IPR009075">
    <property type="entry name" value="AcylCo_DH/oxidase_C"/>
</dbReference>
<dbReference type="InterPro" id="IPR037069">
    <property type="entry name" value="AcylCoA_DH/ox_N_sf"/>
</dbReference>
<feature type="domain" description="Acyl-CoA dehydrogenase/oxidase C-terminal" evidence="6">
    <location>
        <begin position="240"/>
        <end position="377"/>
    </location>
</feature>
<dbReference type="PANTHER" id="PTHR43884:SF20">
    <property type="entry name" value="ACYL-COA DEHYDROGENASE FADE28"/>
    <property type="match status" value="1"/>
</dbReference>
<dbReference type="RefSeq" id="WP_345527645.1">
    <property type="nucleotide sequence ID" value="NZ_BAABKN010000019.1"/>
</dbReference>
<comment type="caution">
    <text evidence="8">The sequence shown here is derived from an EMBL/GenBank/DDBJ whole genome shotgun (WGS) entry which is preliminary data.</text>
</comment>
<dbReference type="InterPro" id="IPR036250">
    <property type="entry name" value="AcylCo_DH-like_C"/>
</dbReference>